<evidence type="ECO:0000256" key="14">
    <source>
        <dbReference type="ARBA" id="ARBA00022989"/>
    </source>
</evidence>
<sequence length="438" mass="47164">MLVAAGLMPAWAAVGAASVLVVLRLVALRFARPPDTGTQVGEADALAERHSTLAQLAATAGGREEASQLLSAVAATLPDPFMVLDAHGIVILCNEHAVSAFEVDPTGQHISAAIRAPAILEAVEQVSETGEAQRVDYERRVPVERRFEAFVAAIPKAPPARGGTLGSPALLLLLRDLTRQHQVERMRADFVANASHELRTPLASVLGFIETLQGAARDDAKARAQFLELMRAQAERMSRLIDDLLSLSRIELNVHLRPTDTVDLGKAVRHVVEFLEPLARERGATLELSLSDGEVFVKGDRDELVQVFQNLIENAIKYAGSGGRIEIFAETSGTARGESTVSLSVRDHGPGIPAEHIPRLTERFYRVNVQDSRSKGGTGLGLAIVKHILNRHRGKLVVKSEVGVGSVFTARLPLAAPDSVAQPEHKAPNNRPKAKINQ</sequence>
<keyword evidence="21" id="KW-1185">Reference proteome</keyword>
<keyword evidence="10" id="KW-0812">Transmembrane</keyword>
<dbReference type="CDD" id="cd00130">
    <property type="entry name" value="PAS"/>
    <property type="match status" value="1"/>
</dbReference>
<evidence type="ECO:0000256" key="17">
    <source>
        <dbReference type="ARBA" id="ARBA00025207"/>
    </source>
</evidence>
<comment type="subcellular location">
    <subcellularLocation>
        <location evidence="2">Cell membrane</location>
    </subcellularLocation>
</comment>
<evidence type="ECO:0000256" key="12">
    <source>
        <dbReference type="ARBA" id="ARBA00022777"/>
    </source>
</evidence>
<evidence type="ECO:0000313" key="21">
    <source>
        <dbReference type="Proteomes" id="UP000593594"/>
    </source>
</evidence>
<dbReference type="GO" id="GO:0006817">
    <property type="term" value="P:phosphate ion transport"/>
    <property type="evidence" value="ECO:0007669"/>
    <property type="project" value="UniProtKB-KW"/>
</dbReference>
<dbReference type="PANTHER" id="PTHR45453:SF1">
    <property type="entry name" value="PHOSPHATE REGULON SENSOR PROTEIN PHOR"/>
    <property type="match status" value="1"/>
</dbReference>
<keyword evidence="15" id="KW-0902">Two-component regulatory system</keyword>
<evidence type="ECO:0000256" key="4">
    <source>
        <dbReference type="ARBA" id="ARBA00019665"/>
    </source>
</evidence>
<keyword evidence="6" id="KW-1003">Cell membrane</keyword>
<name>A0A7S8HE47_9HYPH</name>
<keyword evidence="11" id="KW-0547">Nucleotide-binding</keyword>
<keyword evidence="8" id="KW-0592">Phosphate transport</keyword>
<feature type="region of interest" description="Disordered" evidence="18">
    <location>
        <begin position="419"/>
        <end position="438"/>
    </location>
</feature>
<evidence type="ECO:0000256" key="9">
    <source>
        <dbReference type="ARBA" id="ARBA00022679"/>
    </source>
</evidence>
<dbReference type="SMART" id="SM00387">
    <property type="entry name" value="HATPase_c"/>
    <property type="match status" value="1"/>
</dbReference>
<dbReference type="SUPFAM" id="SSF47384">
    <property type="entry name" value="Homodimeric domain of signal transducing histidine kinase"/>
    <property type="match status" value="1"/>
</dbReference>
<evidence type="ECO:0000256" key="1">
    <source>
        <dbReference type="ARBA" id="ARBA00000085"/>
    </source>
</evidence>
<dbReference type="InterPro" id="IPR036890">
    <property type="entry name" value="HATPase_C_sf"/>
</dbReference>
<dbReference type="Pfam" id="PF02518">
    <property type="entry name" value="HATPase_c"/>
    <property type="match status" value="1"/>
</dbReference>
<reference evidence="20 21" key="1">
    <citation type="submission" date="2020-06" db="EMBL/GenBank/DDBJ databases">
        <title>Genome sequence of 2 isolates from Red Sea Mangroves.</title>
        <authorList>
            <person name="Sefrji F."/>
            <person name="Michoud G."/>
            <person name="Merlino G."/>
            <person name="Daffonchio D."/>
        </authorList>
    </citation>
    <scope>NUCLEOTIDE SEQUENCE [LARGE SCALE GENOMIC DNA]</scope>
    <source>
        <strain evidence="20 21">R1DC25</strain>
    </source>
</reference>
<dbReference type="Gene3D" id="1.10.287.130">
    <property type="match status" value="1"/>
</dbReference>
<evidence type="ECO:0000256" key="3">
    <source>
        <dbReference type="ARBA" id="ARBA00012438"/>
    </source>
</evidence>
<evidence type="ECO:0000313" key="20">
    <source>
        <dbReference type="EMBL" id="QPC45331.1"/>
    </source>
</evidence>
<dbReference type="InterPro" id="IPR014310">
    <property type="entry name" value="Sig_transdc_His_kinase_PhoR"/>
</dbReference>
<dbReference type="AlphaFoldDB" id="A0A7S8HE47"/>
<evidence type="ECO:0000256" key="7">
    <source>
        <dbReference type="ARBA" id="ARBA00022553"/>
    </source>
</evidence>
<keyword evidence="7" id="KW-0597">Phosphoprotein</keyword>
<dbReference type="InterPro" id="IPR050351">
    <property type="entry name" value="BphY/WalK/GraS-like"/>
</dbReference>
<dbReference type="CDD" id="cd00082">
    <property type="entry name" value="HisKA"/>
    <property type="match status" value="1"/>
</dbReference>
<keyword evidence="5" id="KW-0813">Transport</keyword>
<evidence type="ECO:0000259" key="19">
    <source>
        <dbReference type="PROSITE" id="PS50109"/>
    </source>
</evidence>
<dbReference type="InterPro" id="IPR036097">
    <property type="entry name" value="HisK_dim/P_sf"/>
</dbReference>
<evidence type="ECO:0000256" key="15">
    <source>
        <dbReference type="ARBA" id="ARBA00023012"/>
    </source>
</evidence>
<dbReference type="Proteomes" id="UP000593594">
    <property type="component" value="Chromosome"/>
</dbReference>
<dbReference type="InterPro" id="IPR003661">
    <property type="entry name" value="HisK_dim/P_dom"/>
</dbReference>
<dbReference type="SUPFAM" id="SSF55874">
    <property type="entry name" value="ATPase domain of HSP90 chaperone/DNA topoisomerase II/histidine kinase"/>
    <property type="match status" value="1"/>
</dbReference>
<dbReference type="InterPro" id="IPR005467">
    <property type="entry name" value="His_kinase_dom"/>
</dbReference>
<comment type="function">
    <text evidence="17">Member of the two-component regulatory system PhoR/PhoB involved in the phosphate regulon genes expression. PhoR may function as a membrane-associated protein kinase that phosphorylates PhoB in response to environmental signals.</text>
</comment>
<evidence type="ECO:0000256" key="18">
    <source>
        <dbReference type="SAM" id="MobiDB-lite"/>
    </source>
</evidence>
<evidence type="ECO:0000256" key="16">
    <source>
        <dbReference type="ARBA" id="ARBA00023136"/>
    </source>
</evidence>
<dbReference type="Gene3D" id="3.30.450.20">
    <property type="entry name" value="PAS domain"/>
    <property type="match status" value="1"/>
</dbReference>
<evidence type="ECO:0000256" key="11">
    <source>
        <dbReference type="ARBA" id="ARBA00022741"/>
    </source>
</evidence>
<keyword evidence="16" id="KW-0472">Membrane</keyword>
<dbReference type="GO" id="GO:0005886">
    <property type="term" value="C:plasma membrane"/>
    <property type="evidence" value="ECO:0007669"/>
    <property type="project" value="UniProtKB-SubCell"/>
</dbReference>
<dbReference type="GO" id="GO:0016036">
    <property type="term" value="P:cellular response to phosphate starvation"/>
    <property type="evidence" value="ECO:0007669"/>
    <property type="project" value="TreeGrafter"/>
</dbReference>
<dbReference type="FunFam" id="3.30.565.10:FF:000006">
    <property type="entry name" value="Sensor histidine kinase WalK"/>
    <property type="match status" value="1"/>
</dbReference>
<evidence type="ECO:0000256" key="2">
    <source>
        <dbReference type="ARBA" id="ARBA00004236"/>
    </source>
</evidence>
<keyword evidence="9" id="KW-0808">Transferase</keyword>
<protein>
    <recommendedName>
        <fullName evidence="4">Phosphate regulon sensor protein PhoR</fullName>
        <ecNumber evidence="3">2.7.13.3</ecNumber>
    </recommendedName>
</protein>
<dbReference type="InterPro" id="IPR003594">
    <property type="entry name" value="HATPase_dom"/>
</dbReference>
<dbReference type="PANTHER" id="PTHR45453">
    <property type="entry name" value="PHOSPHATE REGULON SENSOR PROTEIN PHOR"/>
    <property type="match status" value="1"/>
</dbReference>
<dbReference type="CDD" id="cd00075">
    <property type="entry name" value="HATPase"/>
    <property type="match status" value="1"/>
</dbReference>
<comment type="catalytic activity">
    <reaction evidence="1">
        <text>ATP + protein L-histidine = ADP + protein N-phospho-L-histidine.</text>
        <dbReference type="EC" id="2.7.13.3"/>
    </reaction>
</comment>
<dbReference type="InterPro" id="IPR035965">
    <property type="entry name" value="PAS-like_dom_sf"/>
</dbReference>
<dbReference type="InterPro" id="IPR004358">
    <property type="entry name" value="Sig_transdc_His_kin-like_C"/>
</dbReference>
<evidence type="ECO:0000256" key="13">
    <source>
        <dbReference type="ARBA" id="ARBA00022840"/>
    </source>
</evidence>
<dbReference type="SMART" id="SM00388">
    <property type="entry name" value="HisKA"/>
    <property type="match status" value="1"/>
</dbReference>
<evidence type="ECO:0000256" key="5">
    <source>
        <dbReference type="ARBA" id="ARBA00022448"/>
    </source>
</evidence>
<dbReference type="GO" id="GO:0005524">
    <property type="term" value="F:ATP binding"/>
    <property type="evidence" value="ECO:0007669"/>
    <property type="project" value="UniProtKB-KW"/>
</dbReference>
<keyword evidence="12 20" id="KW-0418">Kinase</keyword>
<dbReference type="KEGG" id="kmn:HW532_13215"/>
<dbReference type="GO" id="GO:0004721">
    <property type="term" value="F:phosphoprotein phosphatase activity"/>
    <property type="evidence" value="ECO:0007669"/>
    <property type="project" value="TreeGrafter"/>
</dbReference>
<keyword evidence="14" id="KW-1133">Transmembrane helix</keyword>
<evidence type="ECO:0000256" key="6">
    <source>
        <dbReference type="ARBA" id="ARBA00022475"/>
    </source>
</evidence>
<dbReference type="SUPFAM" id="SSF55785">
    <property type="entry name" value="PYP-like sensor domain (PAS domain)"/>
    <property type="match status" value="1"/>
</dbReference>
<dbReference type="EMBL" id="CP058214">
    <property type="protein sequence ID" value="QPC45331.1"/>
    <property type="molecule type" value="Genomic_DNA"/>
</dbReference>
<dbReference type="GO" id="GO:0000155">
    <property type="term" value="F:phosphorelay sensor kinase activity"/>
    <property type="evidence" value="ECO:0007669"/>
    <property type="project" value="InterPro"/>
</dbReference>
<evidence type="ECO:0000256" key="10">
    <source>
        <dbReference type="ARBA" id="ARBA00022692"/>
    </source>
</evidence>
<evidence type="ECO:0000256" key="8">
    <source>
        <dbReference type="ARBA" id="ARBA00022592"/>
    </source>
</evidence>
<dbReference type="InterPro" id="IPR000014">
    <property type="entry name" value="PAS"/>
</dbReference>
<dbReference type="NCBIfam" id="TIGR02966">
    <property type="entry name" value="phoR_proteo"/>
    <property type="match status" value="1"/>
</dbReference>
<gene>
    <name evidence="20" type="primary">phoR</name>
    <name evidence="20" type="ORF">HW532_13215</name>
</gene>
<feature type="domain" description="Histidine kinase" evidence="19">
    <location>
        <begin position="193"/>
        <end position="416"/>
    </location>
</feature>
<dbReference type="PROSITE" id="PS50109">
    <property type="entry name" value="HIS_KIN"/>
    <property type="match status" value="1"/>
</dbReference>
<dbReference type="FunFam" id="1.10.287.130:FF:000008">
    <property type="entry name" value="Two-component sensor histidine kinase"/>
    <property type="match status" value="1"/>
</dbReference>
<organism evidence="20 21">
    <name type="scientific">Kaustia mangrovi</name>
    <dbReference type="NCBI Taxonomy" id="2593653"/>
    <lineage>
        <taxon>Bacteria</taxon>
        <taxon>Pseudomonadati</taxon>
        <taxon>Pseudomonadota</taxon>
        <taxon>Alphaproteobacteria</taxon>
        <taxon>Hyphomicrobiales</taxon>
        <taxon>Parvibaculaceae</taxon>
        <taxon>Kaustia</taxon>
    </lineage>
</organism>
<dbReference type="EC" id="2.7.13.3" evidence="3"/>
<accession>A0A7S8HE47</accession>
<dbReference type="Pfam" id="PF00512">
    <property type="entry name" value="HisKA"/>
    <property type="match status" value="1"/>
</dbReference>
<keyword evidence="13" id="KW-0067">ATP-binding</keyword>
<proteinExistence type="predicted"/>
<dbReference type="Gene3D" id="3.30.565.10">
    <property type="entry name" value="Histidine kinase-like ATPase, C-terminal domain"/>
    <property type="match status" value="1"/>
</dbReference>
<dbReference type="PRINTS" id="PR00344">
    <property type="entry name" value="BCTRLSENSOR"/>
</dbReference>